<comment type="similarity">
    <text evidence="1">Belongs to the NAD(P)-dependent epimerase/dehydratase family.</text>
</comment>
<evidence type="ECO:0000256" key="2">
    <source>
        <dbReference type="SAM" id="MobiDB-lite"/>
    </source>
</evidence>
<comment type="caution">
    <text evidence="4">The sequence shown here is derived from an EMBL/GenBank/DDBJ whole genome shotgun (WGS) entry which is preliminary data.</text>
</comment>
<dbReference type="SUPFAM" id="SSF51735">
    <property type="entry name" value="NAD(P)-binding Rossmann-fold domains"/>
    <property type="match status" value="1"/>
</dbReference>
<organism evidence="4 5">
    <name type="scientific">Halolamina salifodinae</name>
    <dbReference type="NCBI Taxonomy" id="1202767"/>
    <lineage>
        <taxon>Archaea</taxon>
        <taxon>Methanobacteriati</taxon>
        <taxon>Methanobacteriota</taxon>
        <taxon>Stenosarchaea group</taxon>
        <taxon>Halobacteria</taxon>
        <taxon>Halobacteriales</taxon>
        <taxon>Haloferacaceae</taxon>
    </lineage>
</organism>
<evidence type="ECO:0000259" key="3">
    <source>
        <dbReference type="Pfam" id="PF01370"/>
    </source>
</evidence>
<keyword evidence="5" id="KW-1185">Reference proteome</keyword>
<dbReference type="InterPro" id="IPR001509">
    <property type="entry name" value="Epimerase_deHydtase"/>
</dbReference>
<feature type="domain" description="NAD-dependent epimerase/dehydratase" evidence="3">
    <location>
        <begin position="5"/>
        <end position="225"/>
    </location>
</feature>
<accession>A0A8T4GW47</accession>
<dbReference type="InterPro" id="IPR036291">
    <property type="entry name" value="NAD(P)-bd_dom_sf"/>
</dbReference>
<feature type="compositionally biased region" description="Basic and acidic residues" evidence="2">
    <location>
        <begin position="298"/>
        <end position="320"/>
    </location>
</feature>
<reference evidence="4" key="1">
    <citation type="submission" date="2021-03" db="EMBL/GenBank/DDBJ databases">
        <title>Genomic Encyclopedia of Type Strains, Phase IV (KMG-IV): sequencing the most valuable type-strain genomes for metagenomic binning, comparative biology and taxonomic classification.</title>
        <authorList>
            <person name="Goeker M."/>
        </authorList>
    </citation>
    <scope>NUCLEOTIDE SEQUENCE</scope>
    <source>
        <strain evidence="4">DSM 26232</strain>
    </source>
</reference>
<protein>
    <submittedName>
        <fullName evidence="4">Nucleoside-diphosphate-sugar epimerase</fullName>
    </submittedName>
</protein>
<dbReference type="AlphaFoldDB" id="A0A8T4GW47"/>
<dbReference type="RefSeq" id="WP_209489226.1">
    <property type="nucleotide sequence ID" value="NZ_JAGGLC010000001.1"/>
</dbReference>
<dbReference type="Pfam" id="PF01370">
    <property type="entry name" value="Epimerase"/>
    <property type="match status" value="1"/>
</dbReference>
<dbReference type="EMBL" id="JAGGLC010000001">
    <property type="protein sequence ID" value="MBP1985528.1"/>
    <property type="molecule type" value="Genomic_DNA"/>
</dbReference>
<name>A0A8T4GW47_9EURY</name>
<dbReference type="PANTHER" id="PTHR43000">
    <property type="entry name" value="DTDP-D-GLUCOSE 4,6-DEHYDRATASE-RELATED"/>
    <property type="match status" value="1"/>
</dbReference>
<sequence>MPKSALVIGGTRFIGRHTVEELLDHDYHVTIFNRGNHDNPFATREGVDHVEGDRRDETDLKAAKLSVRPDIVIDCVAYYPADVDIATDLFTDVEGYVYISSGDAYGEEEIPKREDATPMRPCTEEQAVDDAGETYGNRKAEGDRKIVEAAEEGVNAMSIRPCIVYGPYDYTERMDYWLDRVDSHDRVVVPGDGQNLWHRAYAPDVAKALRVVAENGEPGGFYNVGDQRAVTLEEMLELIADAMDTDIEVVTAGENELAAAGLSPEDFVLYRDYPHLLDVNKLADLGWESTPLEEAMARSVEEHRESDRDGAEYDPGRENEETVLDVLDTL</sequence>
<evidence type="ECO:0000256" key="1">
    <source>
        <dbReference type="ARBA" id="ARBA00007637"/>
    </source>
</evidence>
<evidence type="ECO:0000313" key="4">
    <source>
        <dbReference type="EMBL" id="MBP1985528.1"/>
    </source>
</evidence>
<dbReference type="Proteomes" id="UP000823736">
    <property type="component" value="Unassembled WGS sequence"/>
</dbReference>
<gene>
    <name evidence="4" type="ORF">J2753_000001</name>
</gene>
<dbReference type="OrthoDB" id="312217at2157"/>
<feature type="region of interest" description="Disordered" evidence="2">
    <location>
        <begin position="298"/>
        <end position="330"/>
    </location>
</feature>
<dbReference type="Gene3D" id="3.40.50.720">
    <property type="entry name" value="NAD(P)-binding Rossmann-like Domain"/>
    <property type="match status" value="1"/>
</dbReference>
<proteinExistence type="inferred from homology"/>
<evidence type="ECO:0000313" key="5">
    <source>
        <dbReference type="Proteomes" id="UP000823736"/>
    </source>
</evidence>